<dbReference type="RefSeq" id="WP_239151232.1">
    <property type="nucleotide sequence ID" value="NZ_BOPG01000003.1"/>
</dbReference>
<sequence>MLNVHQFGDPADPPLVALHGVQGYGGRWAPLAALGRRVYAPDLAGHGLSSWDPPWTMERFADDVLALLADLPPVDLVGHSFGGALAVRIARLEPARVRRLLLVDPAMGVHPEVAGREADAAITQKSFPSPEMAAEWLARAWPDASAAVRSAEIDGHLARGDDGTYRFRVRPAAAATVYSELSRDPVTPPPSVPTLILRAPREKVVRRHFLKLCAADGCDVTLVDIDCGHMMLEERPAEVLAAMLSFIRGAGAPGE</sequence>
<organism evidence="2 3">
    <name type="scientific">Virgisporangium aurantiacum</name>
    <dbReference type="NCBI Taxonomy" id="175570"/>
    <lineage>
        <taxon>Bacteria</taxon>
        <taxon>Bacillati</taxon>
        <taxon>Actinomycetota</taxon>
        <taxon>Actinomycetes</taxon>
        <taxon>Micromonosporales</taxon>
        <taxon>Micromonosporaceae</taxon>
        <taxon>Virgisporangium</taxon>
    </lineage>
</organism>
<comment type="caution">
    <text evidence="2">The sequence shown here is derived from an EMBL/GenBank/DDBJ whole genome shotgun (WGS) entry which is preliminary data.</text>
</comment>
<dbReference type="PRINTS" id="PR00111">
    <property type="entry name" value="ABHYDROLASE"/>
</dbReference>
<dbReference type="InterPro" id="IPR050228">
    <property type="entry name" value="Carboxylesterase_BioH"/>
</dbReference>
<dbReference type="GO" id="GO:0016787">
    <property type="term" value="F:hydrolase activity"/>
    <property type="evidence" value="ECO:0007669"/>
    <property type="project" value="UniProtKB-KW"/>
</dbReference>
<dbReference type="Pfam" id="PF12697">
    <property type="entry name" value="Abhydrolase_6"/>
    <property type="match status" value="1"/>
</dbReference>
<evidence type="ECO:0000259" key="1">
    <source>
        <dbReference type="Pfam" id="PF12697"/>
    </source>
</evidence>
<dbReference type="InterPro" id="IPR029058">
    <property type="entry name" value="AB_hydrolase_fold"/>
</dbReference>
<dbReference type="PANTHER" id="PTHR43194">
    <property type="entry name" value="HYDROLASE ALPHA/BETA FOLD FAMILY"/>
    <property type="match status" value="1"/>
</dbReference>
<dbReference type="Gene3D" id="3.40.50.1820">
    <property type="entry name" value="alpha/beta hydrolase"/>
    <property type="match status" value="1"/>
</dbReference>
<protein>
    <submittedName>
        <fullName evidence="2">Putative hydrolase, alpha/beta fold LipV</fullName>
    </submittedName>
</protein>
<feature type="domain" description="AB hydrolase-1" evidence="1">
    <location>
        <begin position="15"/>
        <end position="242"/>
    </location>
</feature>
<dbReference type="AlphaFoldDB" id="A0A8J3YYB9"/>
<dbReference type="PANTHER" id="PTHR43194:SF2">
    <property type="entry name" value="PEROXISOMAL MEMBRANE PROTEIN LPX1"/>
    <property type="match status" value="1"/>
</dbReference>
<accession>A0A8J3YYB9</accession>
<evidence type="ECO:0000313" key="3">
    <source>
        <dbReference type="Proteomes" id="UP000612585"/>
    </source>
</evidence>
<name>A0A8J3YYB9_9ACTN</name>
<keyword evidence="3" id="KW-1185">Reference proteome</keyword>
<dbReference type="InterPro" id="IPR000073">
    <property type="entry name" value="AB_hydrolase_1"/>
</dbReference>
<evidence type="ECO:0000313" key="2">
    <source>
        <dbReference type="EMBL" id="GIJ52908.1"/>
    </source>
</evidence>
<dbReference type="EMBL" id="BOPG01000003">
    <property type="protein sequence ID" value="GIJ52908.1"/>
    <property type="molecule type" value="Genomic_DNA"/>
</dbReference>
<gene>
    <name evidence="2" type="ORF">Vau01_004240</name>
</gene>
<dbReference type="SUPFAM" id="SSF53474">
    <property type="entry name" value="alpha/beta-Hydrolases"/>
    <property type="match status" value="1"/>
</dbReference>
<proteinExistence type="predicted"/>
<dbReference type="PRINTS" id="PR00412">
    <property type="entry name" value="EPOXHYDRLASE"/>
</dbReference>
<dbReference type="Proteomes" id="UP000612585">
    <property type="component" value="Unassembled WGS sequence"/>
</dbReference>
<reference evidence="2" key="1">
    <citation type="submission" date="2021-01" db="EMBL/GenBank/DDBJ databases">
        <title>Whole genome shotgun sequence of Virgisporangium aurantiacum NBRC 16421.</title>
        <authorList>
            <person name="Komaki H."/>
            <person name="Tamura T."/>
        </authorList>
    </citation>
    <scope>NUCLEOTIDE SEQUENCE</scope>
    <source>
        <strain evidence="2">NBRC 16421</strain>
    </source>
</reference>
<dbReference type="InterPro" id="IPR000639">
    <property type="entry name" value="Epox_hydrolase-like"/>
</dbReference>
<keyword evidence="2" id="KW-0378">Hydrolase</keyword>